<gene>
    <name evidence="1" type="ORF">DFR49_2563</name>
</gene>
<evidence type="ECO:0000313" key="2">
    <source>
        <dbReference type="Proteomes" id="UP000266568"/>
    </source>
</evidence>
<accession>A0A397P513</accession>
<proteinExistence type="predicted"/>
<dbReference type="AlphaFoldDB" id="A0A397P513"/>
<name>A0A397P513_9SPHN</name>
<keyword evidence="2" id="KW-1185">Reference proteome</keyword>
<comment type="caution">
    <text evidence="1">The sequence shown here is derived from an EMBL/GenBank/DDBJ whole genome shotgun (WGS) entry which is preliminary data.</text>
</comment>
<evidence type="ECO:0000313" key="1">
    <source>
        <dbReference type="EMBL" id="RIA44322.1"/>
    </source>
</evidence>
<reference evidence="1 2" key="1">
    <citation type="submission" date="2018-08" db="EMBL/GenBank/DDBJ databases">
        <title>Genomic Encyclopedia of Type Strains, Phase IV (KMG-IV): sequencing the most valuable type-strain genomes for metagenomic binning, comparative biology and taxonomic classification.</title>
        <authorList>
            <person name="Goeker M."/>
        </authorList>
    </citation>
    <scope>NUCLEOTIDE SEQUENCE [LARGE SCALE GENOMIC DNA]</scope>
    <source>
        <strain evidence="1 2">DSM 25527</strain>
    </source>
</reference>
<protein>
    <submittedName>
        <fullName evidence="1">Uncharacterized protein</fullName>
    </submittedName>
</protein>
<dbReference type="Proteomes" id="UP000266568">
    <property type="component" value="Unassembled WGS sequence"/>
</dbReference>
<sequence>MVPLPGQEPYIMPLTTAQSFAWNLAKTLMTIIVLIETDRGYVAMPSDEFDGDPDRIICEYDPWS</sequence>
<organism evidence="1 2">
    <name type="scientific">Hephaestia caeni</name>
    <dbReference type="NCBI Taxonomy" id="645617"/>
    <lineage>
        <taxon>Bacteria</taxon>
        <taxon>Pseudomonadati</taxon>
        <taxon>Pseudomonadota</taxon>
        <taxon>Alphaproteobacteria</taxon>
        <taxon>Sphingomonadales</taxon>
        <taxon>Sphingomonadaceae</taxon>
        <taxon>Hephaestia</taxon>
    </lineage>
</organism>
<dbReference type="EMBL" id="QXDC01000003">
    <property type="protein sequence ID" value="RIA44322.1"/>
    <property type="molecule type" value="Genomic_DNA"/>
</dbReference>